<accession>H8GQQ1</accession>
<evidence type="ECO:0000313" key="12">
    <source>
        <dbReference type="Proteomes" id="UP000005090"/>
    </source>
</evidence>
<dbReference type="CDD" id="cd05403">
    <property type="entry name" value="NT_KNTase_like"/>
    <property type="match status" value="1"/>
</dbReference>
<dbReference type="SUPFAM" id="SSF81301">
    <property type="entry name" value="Nucleotidyltransferase"/>
    <property type="match status" value="1"/>
</dbReference>
<dbReference type="InterPro" id="IPR043519">
    <property type="entry name" value="NT_sf"/>
</dbReference>
<keyword evidence="5" id="KW-0479">Metal-binding</keyword>
<dbReference type="PANTHER" id="PTHR33571:SF14">
    <property type="entry name" value="PROTEIN ADENYLYLTRANSFERASE MJ0435-RELATED"/>
    <property type="match status" value="1"/>
</dbReference>
<name>H8GQQ1_METAL</name>
<feature type="domain" description="Polymerase nucleotidyl transferase" evidence="10">
    <location>
        <begin position="14"/>
        <end position="95"/>
    </location>
</feature>
<dbReference type="GO" id="GO:0016779">
    <property type="term" value="F:nucleotidyltransferase activity"/>
    <property type="evidence" value="ECO:0007669"/>
    <property type="project" value="UniProtKB-KW"/>
</dbReference>
<comment type="similarity">
    <text evidence="9">Belongs to the MntA antitoxin family.</text>
</comment>
<reference evidence="11 12" key="1">
    <citation type="journal article" date="2013" name="Genome Announc.">
        <title>Genome Sequence of the Obligate Gammaproteobacterial Methanotroph Methylomicrobium album Strain BG8.</title>
        <authorList>
            <person name="Kits K.D."/>
            <person name="Kalyuzhnaya M.G."/>
            <person name="Klotz M.G."/>
            <person name="Jetten M.S."/>
            <person name="Op den Camp H.J."/>
            <person name="Vuilleumier S."/>
            <person name="Bringel F."/>
            <person name="Dispirito A.A."/>
            <person name="Murrell J.C."/>
            <person name="Bruce D."/>
            <person name="Cheng J.F."/>
            <person name="Copeland A."/>
            <person name="Goodwin L."/>
            <person name="Hauser L."/>
            <person name="Lajus A."/>
            <person name="Land M.L."/>
            <person name="Lapidus A."/>
            <person name="Lucas S."/>
            <person name="Medigue C."/>
            <person name="Pitluck S."/>
            <person name="Woyke T."/>
            <person name="Zeytun A."/>
            <person name="Stein L.Y."/>
        </authorList>
    </citation>
    <scope>NUCLEOTIDE SEQUENCE [LARGE SCALE GENOMIC DNA]</scope>
    <source>
        <strain evidence="11 12">BG8</strain>
    </source>
</reference>
<evidence type="ECO:0000256" key="3">
    <source>
        <dbReference type="ARBA" id="ARBA00022679"/>
    </source>
</evidence>
<evidence type="ECO:0000256" key="5">
    <source>
        <dbReference type="ARBA" id="ARBA00022723"/>
    </source>
</evidence>
<dbReference type="eggNOG" id="COG1669">
    <property type="taxonomic scope" value="Bacteria"/>
</dbReference>
<dbReference type="Gene3D" id="3.30.460.10">
    <property type="entry name" value="Beta Polymerase, domain 2"/>
    <property type="match status" value="1"/>
</dbReference>
<dbReference type="PANTHER" id="PTHR33571">
    <property type="entry name" value="SSL8005 PROTEIN"/>
    <property type="match status" value="1"/>
</dbReference>
<comment type="cofactor">
    <cofactor evidence="1">
        <name>Mg(2+)</name>
        <dbReference type="ChEBI" id="CHEBI:18420"/>
    </cofactor>
</comment>
<proteinExistence type="inferred from homology"/>
<keyword evidence="4" id="KW-0548">Nucleotidyltransferase</keyword>
<evidence type="ECO:0000256" key="8">
    <source>
        <dbReference type="ARBA" id="ARBA00022842"/>
    </source>
</evidence>
<keyword evidence="2" id="KW-1277">Toxin-antitoxin system</keyword>
<dbReference type="AlphaFoldDB" id="H8GQQ1"/>
<gene>
    <name evidence="11" type="ORF">Metal_3376</name>
</gene>
<evidence type="ECO:0000256" key="2">
    <source>
        <dbReference type="ARBA" id="ARBA00022649"/>
    </source>
</evidence>
<evidence type="ECO:0000256" key="9">
    <source>
        <dbReference type="ARBA" id="ARBA00038276"/>
    </source>
</evidence>
<organism evidence="11 12">
    <name type="scientific">Methylomicrobium album BG8</name>
    <dbReference type="NCBI Taxonomy" id="686340"/>
    <lineage>
        <taxon>Bacteria</taxon>
        <taxon>Pseudomonadati</taxon>
        <taxon>Pseudomonadota</taxon>
        <taxon>Gammaproteobacteria</taxon>
        <taxon>Methylococcales</taxon>
        <taxon>Methylococcaceae</taxon>
        <taxon>Methylomicrobium</taxon>
    </lineage>
</organism>
<evidence type="ECO:0000256" key="1">
    <source>
        <dbReference type="ARBA" id="ARBA00001946"/>
    </source>
</evidence>
<keyword evidence="12" id="KW-1185">Reference proteome</keyword>
<dbReference type="Proteomes" id="UP000005090">
    <property type="component" value="Chromosome"/>
</dbReference>
<dbReference type="STRING" id="686340.Metal_3376"/>
<keyword evidence="7" id="KW-0067">ATP-binding</keyword>
<evidence type="ECO:0000313" key="11">
    <source>
        <dbReference type="EMBL" id="EIC31036.1"/>
    </source>
</evidence>
<dbReference type="GO" id="GO:0046872">
    <property type="term" value="F:metal ion binding"/>
    <property type="evidence" value="ECO:0007669"/>
    <property type="project" value="UniProtKB-KW"/>
</dbReference>
<keyword evidence="3 11" id="KW-0808">Transferase</keyword>
<dbReference type="EMBL" id="CM001475">
    <property type="protein sequence ID" value="EIC31036.1"/>
    <property type="molecule type" value="Genomic_DNA"/>
</dbReference>
<dbReference type="HOGENOM" id="CLU_3312540_0_0_6"/>
<keyword evidence="6" id="KW-0547">Nucleotide-binding</keyword>
<keyword evidence="8" id="KW-0460">Magnesium</keyword>
<sequence length="96" mass="10713">MNRNQALFLLTQSKPALAERFGVTRLALFGSTVRNAARSDSDVDILVEFDGPATSARYFGVQFYLEDVLGSPVDLVTEKALRAELRPYIEKEALYV</sequence>
<dbReference type="InterPro" id="IPR052038">
    <property type="entry name" value="Type-VII_TA_antitoxin"/>
</dbReference>
<protein>
    <submittedName>
        <fullName evidence="11">Putative nucleotidyltransferase</fullName>
    </submittedName>
</protein>
<evidence type="ECO:0000256" key="4">
    <source>
        <dbReference type="ARBA" id="ARBA00022695"/>
    </source>
</evidence>
<evidence type="ECO:0000256" key="6">
    <source>
        <dbReference type="ARBA" id="ARBA00022741"/>
    </source>
</evidence>
<evidence type="ECO:0000259" key="10">
    <source>
        <dbReference type="Pfam" id="PF01909"/>
    </source>
</evidence>
<evidence type="ECO:0000256" key="7">
    <source>
        <dbReference type="ARBA" id="ARBA00022840"/>
    </source>
</evidence>
<dbReference type="InterPro" id="IPR002934">
    <property type="entry name" value="Polymerase_NTP_transf_dom"/>
</dbReference>
<dbReference type="GO" id="GO:0005524">
    <property type="term" value="F:ATP binding"/>
    <property type="evidence" value="ECO:0007669"/>
    <property type="project" value="UniProtKB-KW"/>
</dbReference>
<dbReference type="Pfam" id="PF01909">
    <property type="entry name" value="NTP_transf_2"/>
    <property type="match status" value="1"/>
</dbReference>